<evidence type="ECO:0000256" key="1">
    <source>
        <dbReference type="SAM" id="MobiDB-lite"/>
    </source>
</evidence>
<dbReference type="PANTHER" id="PTHR18839:SF0">
    <property type="entry name" value="MITOTIC INTERACTOR AND SUBSTRATE OF PLK1 ISOFORM X1-RELATED"/>
    <property type="match status" value="1"/>
</dbReference>
<feature type="compositionally biased region" description="Acidic residues" evidence="1">
    <location>
        <begin position="531"/>
        <end position="544"/>
    </location>
</feature>
<comment type="caution">
    <text evidence="2">The sequence shown here is derived from an EMBL/GenBank/DDBJ whole genome shotgun (WGS) entry which is preliminary data.</text>
</comment>
<dbReference type="PANTHER" id="PTHR18839">
    <property type="entry name" value="MITOTIC INTERACTOR AND SUBSTRATE OF PLK1 MISP FAMILY MEMBER"/>
    <property type="match status" value="1"/>
</dbReference>
<feature type="compositionally biased region" description="Polar residues" evidence="1">
    <location>
        <begin position="1289"/>
        <end position="1300"/>
    </location>
</feature>
<feature type="compositionally biased region" description="Basic and acidic residues" evidence="1">
    <location>
        <begin position="1103"/>
        <end position="1114"/>
    </location>
</feature>
<dbReference type="InterPro" id="IPR042779">
    <property type="entry name" value="MISP/MISP3-like"/>
</dbReference>
<evidence type="ECO:0000313" key="3">
    <source>
        <dbReference type="Proteomes" id="UP000828390"/>
    </source>
</evidence>
<feature type="compositionally biased region" description="Polar residues" evidence="1">
    <location>
        <begin position="545"/>
        <end position="563"/>
    </location>
</feature>
<feature type="region of interest" description="Disordered" evidence="1">
    <location>
        <begin position="884"/>
        <end position="977"/>
    </location>
</feature>
<feature type="region of interest" description="Disordered" evidence="1">
    <location>
        <begin position="503"/>
        <end position="608"/>
    </location>
</feature>
<gene>
    <name evidence="2" type="ORF">DPMN_063964</name>
</gene>
<feature type="region of interest" description="Disordered" evidence="1">
    <location>
        <begin position="992"/>
        <end position="1025"/>
    </location>
</feature>
<feature type="compositionally biased region" description="Polar residues" evidence="1">
    <location>
        <begin position="103"/>
        <end position="114"/>
    </location>
</feature>
<feature type="compositionally biased region" description="Polar residues" evidence="1">
    <location>
        <begin position="73"/>
        <end position="85"/>
    </location>
</feature>
<feature type="compositionally biased region" description="Low complexity" evidence="1">
    <location>
        <begin position="402"/>
        <end position="411"/>
    </location>
</feature>
<feature type="compositionally biased region" description="Basic and acidic residues" evidence="1">
    <location>
        <begin position="803"/>
        <end position="812"/>
    </location>
</feature>
<sequence>MATSVEHPVEFQRNPEDYLAKQKAEAEGDRVDKSKYQRRSKGETRTDPEREYRRRSLDPSKLDAESNRDAQNKRTSLNLDPTSRASGIPVAPAREGRRRPKSTGGNLEVSTETSDAFVPESASSPVHCPVSPPSLPSTKRRFAPAPPQGPNNPSASTTIVPSAGSKIPTLVKQPIINENLDKDSHRGKKVVGALGEGKLSEFSKSEPHRPPRRKSKRDQVEDSESVVVDRVLETGNEKPARPIKDSTALLLHEVMKELPNLKLEQPVEESKLEISSVSKAESVPCKANRNKDTINHGLELESEIKPVIVGKPNISELTLSSGIILKEKLPDVYVANKSDSEDDEVVIVTNQKKPIDKASEPDEIGCIDEIIPEHLGKGDFHQAFDKILEFPKHTKQKDKDTISISSDISSTGSEAPPLPDTAPPPLLLFAPSLTPLKQVKDPVTEKMTSELEVMDTMDAEDIQNHESERHNLIPELSEKASPRELTSPIDELKASMFSMRVTSPRSDAVNGTRNEVCTNGELRIHTGESSSESDSDMSDIDDETVTGTFSPGENETNDVPTETNENDGGIQLISYIERLGSPNSDRSGPDSAFEDMQSSVTSNDPLSNTLDEFIVNEERVSAEKVVNKESTPEQSKEMANKFVLEFEDTARKRGGNVTSPVGSKDFLLKAQMFADVVQKPPKMTVKRKKEIATPEELSDERYIQLENERRAVISSSTMKKKDLLSPSEETPVEAPSTPDPDSSIQEWRSEVTKRLSVSWEEKPEKVNLYSENIIQETENTDTVDRESISDLNSIRQQWEEKFKTEQTQEKTVPKPKPPQQVRHWEVKLPTPLKKVPADVVRTTKSDSESEPETETMADTELSAESAIEREIRLATEREELLRKEQEERAKLQARQMAAAKKEPFEATAVEQNNNKPTFHEMTEADRGSELRQREDRIQQEMLEQQEREAAMRGQHEDSSSSSSEDDDNNESIIEREIRLQRERELELELRHKKHNARQAQDEEEEVVEETVETSHLEPAHLAPTTIRTPDEELSETNEVMSDLPQTRTRITYEEAISSAAHEGESLIARELREAREREEELHKQRERLATGATQGPKSADMSPRPRENETKSENQKPSYSKDVSPFKNGRSQSTDSLSSGNSSEKPQPVTPRITSFSSGGKIGGLNYTVPEKPKDAKRQETPIEREIRLARERENEYRVSKGLPPLEDVKKVDNYELDDDEKDMIVVRSSNQSTRAGGKDNIQRFASTRLQKEIDKQTEIEKKYLNEGKIKSTSEEHVGLVKYSEIAQDYSTTPKRNFSINKKGGSGSEPVTEQNGTTPDHKTAPKNSSPVQNVPKYNRSASSGVTFSYRESRHKAESNIEKELREMREREEELRSQRAVGGVVSPSSPRSPATSVVDKRSAFEQTS</sequence>
<dbReference type="EMBL" id="JAIWYP010000013">
    <property type="protein sequence ID" value="KAH3721049.1"/>
    <property type="molecule type" value="Genomic_DNA"/>
</dbReference>
<feature type="compositionally biased region" description="Low complexity" evidence="1">
    <location>
        <begin position="1378"/>
        <end position="1396"/>
    </location>
</feature>
<feature type="compositionally biased region" description="Basic and acidic residues" evidence="1">
    <location>
        <begin position="198"/>
        <end position="209"/>
    </location>
</feature>
<feature type="compositionally biased region" description="Basic and acidic residues" evidence="1">
    <location>
        <begin position="1397"/>
        <end position="1407"/>
    </location>
</feature>
<feature type="region of interest" description="Disordered" evidence="1">
    <location>
        <begin position="1"/>
        <end position="241"/>
    </location>
</feature>
<feature type="compositionally biased region" description="Polar residues" evidence="1">
    <location>
        <begin position="151"/>
        <end position="160"/>
    </location>
</feature>
<feature type="compositionally biased region" description="Basic and acidic residues" evidence="1">
    <location>
        <begin position="917"/>
        <end position="958"/>
    </location>
</feature>
<feature type="compositionally biased region" description="Acidic residues" evidence="1">
    <location>
        <begin position="848"/>
        <end position="857"/>
    </location>
</feature>
<feature type="region of interest" description="Disordered" evidence="1">
    <location>
        <begin position="395"/>
        <end position="426"/>
    </location>
</feature>
<feature type="compositionally biased region" description="Basic and acidic residues" evidence="1">
    <location>
        <begin position="1171"/>
        <end position="1184"/>
    </location>
</feature>
<feature type="compositionally biased region" description="Acidic residues" evidence="1">
    <location>
        <begin position="1001"/>
        <end position="1011"/>
    </location>
</feature>
<feature type="compositionally biased region" description="Basic and acidic residues" evidence="1">
    <location>
        <begin position="230"/>
        <end position="241"/>
    </location>
</feature>
<feature type="region of interest" description="Disordered" evidence="1">
    <location>
        <begin position="714"/>
        <end position="748"/>
    </location>
</feature>
<reference evidence="2" key="2">
    <citation type="submission" date="2020-11" db="EMBL/GenBank/DDBJ databases">
        <authorList>
            <person name="McCartney M.A."/>
            <person name="Auch B."/>
            <person name="Kono T."/>
            <person name="Mallez S."/>
            <person name="Becker A."/>
            <person name="Gohl D.M."/>
            <person name="Silverstein K.A.T."/>
            <person name="Koren S."/>
            <person name="Bechman K.B."/>
            <person name="Herman A."/>
            <person name="Abrahante J.E."/>
            <person name="Garbe J."/>
        </authorList>
    </citation>
    <scope>NUCLEOTIDE SEQUENCE</scope>
    <source>
        <strain evidence="2">Duluth1</strain>
        <tissue evidence="2">Whole animal</tissue>
    </source>
</reference>
<proteinExistence type="predicted"/>
<feature type="compositionally biased region" description="Polar residues" evidence="1">
    <location>
        <begin position="596"/>
        <end position="608"/>
    </location>
</feature>
<reference evidence="2" key="1">
    <citation type="journal article" date="2019" name="bioRxiv">
        <title>The Genome of the Zebra Mussel, Dreissena polymorpha: A Resource for Invasive Species Research.</title>
        <authorList>
            <person name="McCartney M.A."/>
            <person name="Auch B."/>
            <person name="Kono T."/>
            <person name="Mallez S."/>
            <person name="Zhang Y."/>
            <person name="Obille A."/>
            <person name="Becker A."/>
            <person name="Abrahante J.E."/>
            <person name="Garbe J."/>
            <person name="Badalamenti J.P."/>
            <person name="Herman A."/>
            <person name="Mangelson H."/>
            <person name="Liachko I."/>
            <person name="Sullivan S."/>
            <person name="Sone E.D."/>
            <person name="Koren S."/>
            <person name="Silverstein K.A.T."/>
            <person name="Beckman K.B."/>
            <person name="Gohl D.M."/>
        </authorList>
    </citation>
    <scope>NUCLEOTIDE SEQUENCE</scope>
    <source>
        <strain evidence="2">Duluth1</strain>
        <tissue evidence="2">Whole animal</tissue>
    </source>
</reference>
<evidence type="ECO:0000313" key="2">
    <source>
        <dbReference type="EMBL" id="KAH3721049.1"/>
    </source>
</evidence>
<protein>
    <recommendedName>
        <fullName evidence="4">A-kinase anchor protein 2 C-terminal domain-containing protein</fullName>
    </recommendedName>
</protein>
<feature type="region of interest" description="Disordered" evidence="1">
    <location>
        <begin position="1056"/>
        <end position="1184"/>
    </location>
</feature>
<feature type="compositionally biased region" description="Polar residues" evidence="1">
    <location>
        <begin position="503"/>
        <end position="517"/>
    </location>
</feature>
<feature type="compositionally biased region" description="Pro residues" evidence="1">
    <location>
        <begin position="416"/>
        <end position="426"/>
    </location>
</feature>
<feature type="region of interest" description="Disordered" evidence="1">
    <location>
        <begin position="1288"/>
        <end position="1407"/>
    </location>
</feature>
<dbReference type="Proteomes" id="UP000828390">
    <property type="component" value="Unassembled WGS sequence"/>
</dbReference>
<name>A0A9D4CCS8_DREPO</name>
<feature type="compositionally biased region" description="Polar residues" evidence="1">
    <location>
        <begin position="1309"/>
        <end position="1318"/>
    </location>
</feature>
<feature type="compositionally biased region" description="Basic and acidic residues" evidence="1">
    <location>
        <begin position="1061"/>
        <end position="1088"/>
    </location>
</feature>
<feature type="compositionally biased region" description="Basic and acidic residues" evidence="1">
    <location>
        <begin position="7"/>
        <end position="72"/>
    </location>
</feature>
<feature type="region of interest" description="Disordered" evidence="1">
    <location>
        <begin position="803"/>
        <end position="862"/>
    </location>
</feature>
<keyword evidence="3" id="KW-1185">Reference proteome</keyword>
<evidence type="ECO:0008006" key="4">
    <source>
        <dbReference type="Google" id="ProtNLM"/>
    </source>
</evidence>
<accession>A0A9D4CCS8</accession>
<feature type="compositionally biased region" description="Basic and acidic residues" evidence="1">
    <location>
        <begin position="1350"/>
        <end position="1376"/>
    </location>
</feature>
<feature type="compositionally biased region" description="Polar residues" evidence="1">
    <location>
        <begin position="1129"/>
        <end position="1145"/>
    </location>
</feature>
<organism evidence="2 3">
    <name type="scientific">Dreissena polymorpha</name>
    <name type="common">Zebra mussel</name>
    <name type="synonym">Mytilus polymorpha</name>
    <dbReference type="NCBI Taxonomy" id="45954"/>
    <lineage>
        <taxon>Eukaryota</taxon>
        <taxon>Metazoa</taxon>
        <taxon>Spiralia</taxon>
        <taxon>Lophotrochozoa</taxon>
        <taxon>Mollusca</taxon>
        <taxon>Bivalvia</taxon>
        <taxon>Autobranchia</taxon>
        <taxon>Heteroconchia</taxon>
        <taxon>Euheterodonta</taxon>
        <taxon>Imparidentia</taxon>
        <taxon>Neoheterodontei</taxon>
        <taxon>Myida</taxon>
        <taxon>Dreissenoidea</taxon>
        <taxon>Dreissenidae</taxon>
        <taxon>Dreissena</taxon>
    </lineage>
</organism>